<dbReference type="PANTHER" id="PTHR35218:SF9">
    <property type="entry name" value="ENDONUCLEASE_EXONUCLEASE_PHOSPHATASE DOMAIN-CONTAINING PROTEIN"/>
    <property type="match status" value="1"/>
</dbReference>
<evidence type="ECO:0000313" key="2">
    <source>
        <dbReference type="Proteomes" id="UP000289738"/>
    </source>
</evidence>
<name>A0A444YDF3_ARAHY</name>
<dbReference type="AlphaFoldDB" id="A0A444YDF3"/>
<sequence>MPYRYNSNFCVLLETHISGNKAKNIIKKLDFDSWCISEAVGFAGGIWCLWNKVFWSIEPVSIQDQLIHMKIRDSANNIWWFTAKKALEPLGGVGLKHPGALVHWRRF</sequence>
<organism evidence="1 2">
    <name type="scientific">Arachis hypogaea</name>
    <name type="common">Peanut</name>
    <dbReference type="NCBI Taxonomy" id="3818"/>
    <lineage>
        <taxon>Eukaryota</taxon>
        <taxon>Viridiplantae</taxon>
        <taxon>Streptophyta</taxon>
        <taxon>Embryophyta</taxon>
        <taxon>Tracheophyta</taxon>
        <taxon>Spermatophyta</taxon>
        <taxon>Magnoliopsida</taxon>
        <taxon>eudicotyledons</taxon>
        <taxon>Gunneridae</taxon>
        <taxon>Pentapetalae</taxon>
        <taxon>rosids</taxon>
        <taxon>fabids</taxon>
        <taxon>Fabales</taxon>
        <taxon>Fabaceae</taxon>
        <taxon>Papilionoideae</taxon>
        <taxon>50 kb inversion clade</taxon>
        <taxon>dalbergioids sensu lato</taxon>
        <taxon>Dalbergieae</taxon>
        <taxon>Pterocarpus clade</taxon>
        <taxon>Arachis</taxon>
    </lineage>
</organism>
<protein>
    <submittedName>
        <fullName evidence="1">Uncharacterized protein</fullName>
    </submittedName>
</protein>
<dbReference type="EMBL" id="SDMP01000017">
    <property type="protein sequence ID" value="RYQ99953.1"/>
    <property type="molecule type" value="Genomic_DNA"/>
</dbReference>
<dbReference type="Proteomes" id="UP000289738">
    <property type="component" value="Chromosome B07"/>
</dbReference>
<dbReference type="PANTHER" id="PTHR35218">
    <property type="entry name" value="RNASE H DOMAIN-CONTAINING PROTEIN"/>
    <property type="match status" value="1"/>
</dbReference>
<evidence type="ECO:0000313" key="1">
    <source>
        <dbReference type="EMBL" id="RYQ99953.1"/>
    </source>
</evidence>
<comment type="caution">
    <text evidence="1">The sequence shown here is derived from an EMBL/GenBank/DDBJ whole genome shotgun (WGS) entry which is preliminary data.</text>
</comment>
<keyword evidence="2" id="KW-1185">Reference proteome</keyword>
<proteinExistence type="predicted"/>
<accession>A0A444YDF3</accession>
<reference evidence="1 2" key="1">
    <citation type="submission" date="2019-01" db="EMBL/GenBank/DDBJ databases">
        <title>Sequencing of cultivated peanut Arachis hypogaea provides insights into genome evolution and oil improvement.</title>
        <authorList>
            <person name="Chen X."/>
        </authorList>
    </citation>
    <scope>NUCLEOTIDE SEQUENCE [LARGE SCALE GENOMIC DNA]</scope>
    <source>
        <strain evidence="2">cv. Fuhuasheng</strain>
        <tissue evidence="1">Leaves</tissue>
    </source>
</reference>
<gene>
    <name evidence="1" type="ORF">Ahy_B07g087982</name>
</gene>